<feature type="transmembrane region" description="Helical" evidence="12">
    <location>
        <begin position="126"/>
        <end position="147"/>
    </location>
</feature>
<dbReference type="AlphaFoldDB" id="A0A0S4JH58"/>
<protein>
    <recommendedName>
        <fullName evidence="11 12">Elongation of fatty acids protein</fullName>
        <ecNumber evidence="12">2.3.1.-</ecNumber>
    </recommendedName>
</protein>
<keyword evidence="10 12" id="KW-0275">Fatty acid biosynthesis</keyword>
<dbReference type="OMA" id="YSTTRHR"/>
<dbReference type="PANTHER" id="PTHR11157">
    <property type="entry name" value="FATTY ACID ACYL TRANSFERASE-RELATED"/>
    <property type="match status" value="1"/>
</dbReference>
<dbReference type="EC" id="2.3.1.-" evidence="12"/>
<organism evidence="14 15">
    <name type="scientific">Bodo saltans</name>
    <name type="common">Flagellated protozoan</name>
    <dbReference type="NCBI Taxonomy" id="75058"/>
    <lineage>
        <taxon>Eukaryota</taxon>
        <taxon>Discoba</taxon>
        <taxon>Euglenozoa</taxon>
        <taxon>Kinetoplastea</taxon>
        <taxon>Metakinetoplastina</taxon>
        <taxon>Eubodonida</taxon>
        <taxon>Bodonidae</taxon>
        <taxon>Bodo</taxon>
    </lineage>
</organism>
<evidence type="ECO:0000256" key="12">
    <source>
        <dbReference type="RuleBase" id="RU361115"/>
    </source>
</evidence>
<dbReference type="PANTHER" id="PTHR11157:SF126">
    <property type="entry name" value="ELONGATION OF VERY LONG CHAIN FATTY ACIDS PROTEIN"/>
    <property type="match status" value="1"/>
</dbReference>
<evidence type="ECO:0000313" key="14">
    <source>
        <dbReference type="EMBL" id="CUG90826.1"/>
    </source>
</evidence>
<dbReference type="GO" id="GO:0030148">
    <property type="term" value="P:sphingolipid biosynthetic process"/>
    <property type="evidence" value="ECO:0007669"/>
    <property type="project" value="TreeGrafter"/>
</dbReference>
<feature type="compositionally biased region" description="Low complexity" evidence="13">
    <location>
        <begin position="278"/>
        <end position="290"/>
    </location>
</feature>
<dbReference type="GO" id="GO:0042761">
    <property type="term" value="P:very long-chain fatty acid biosynthetic process"/>
    <property type="evidence" value="ECO:0007669"/>
    <property type="project" value="TreeGrafter"/>
</dbReference>
<feature type="region of interest" description="Disordered" evidence="13">
    <location>
        <begin position="275"/>
        <end position="300"/>
    </location>
</feature>
<dbReference type="VEuPathDB" id="TriTrypDB:BSAL_02200"/>
<proteinExistence type="inferred from homology"/>
<keyword evidence="3 12" id="KW-0444">Lipid biosynthesis</keyword>
<feature type="transmembrane region" description="Helical" evidence="12">
    <location>
        <begin position="183"/>
        <end position="201"/>
    </location>
</feature>
<dbReference type="GO" id="GO:0019367">
    <property type="term" value="P:fatty acid elongation, saturated fatty acid"/>
    <property type="evidence" value="ECO:0007669"/>
    <property type="project" value="TreeGrafter"/>
</dbReference>
<evidence type="ECO:0000256" key="9">
    <source>
        <dbReference type="ARBA" id="ARBA00023136"/>
    </source>
</evidence>
<keyword evidence="5 12" id="KW-0812">Transmembrane</keyword>
<dbReference type="Proteomes" id="UP000051952">
    <property type="component" value="Unassembled WGS sequence"/>
</dbReference>
<evidence type="ECO:0000256" key="10">
    <source>
        <dbReference type="ARBA" id="ARBA00023160"/>
    </source>
</evidence>
<keyword evidence="15" id="KW-1185">Reference proteome</keyword>
<dbReference type="OrthoDB" id="434092at2759"/>
<dbReference type="PROSITE" id="PS01188">
    <property type="entry name" value="ELO"/>
    <property type="match status" value="1"/>
</dbReference>
<feature type="transmembrane region" description="Helical" evidence="12">
    <location>
        <begin position="48"/>
        <end position="68"/>
    </location>
</feature>
<comment type="catalytic activity">
    <reaction evidence="12">
        <text>an acyl-CoA + malonyl-CoA + H(+) = a 3-oxoacyl-CoA + CO2 + CoA</text>
        <dbReference type="Rhea" id="RHEA:50252"/>
        <dbReference type="ChEBI" id="CHEBI:15378"/>
        <dbReference type="ChEBI" id="CHEBI:16526"/>
        <dbReference type="ChEBI" id="CHEBI:57287"/>
        <dbReference type="ChEBI" id="CHEBI:57384"/>
        <dbReference type="ChEBI" id="CHEBI:58342"/>
        <dbReference type="ChEBI" id="CHEBI:90726"/>
    </reaction>
    <physiologicalReaction direction="left-to-right" evidence="12">
        <dbReference type="Rhea" id="RHEA:50253"/>
    </physiologicalReaction>
</comment>
<evidence type="ECO:0000256" key="8">
    <source>
        <dbReference type="ARBA" id="ARBA00023098"/>
    </source>
</evidence>
<evidence type="ECO:0000256" key="3">
    <source>
        <dbReference type="ARBA" id="ARBA00022516"/>
    </source>
</evidence>
<evidence type="ECO:0000313" key="15">
    <source>
        <dbReference type="Proteomes" id="UP000051952"/>
    </source>
</evidence>
<evidence type="ECO:0000256" key="7">
    <source>
        <dbReference type="ARBA" id="ARBA00022989"/>
    </source>
</evidence>
<evidence type="ECO:0000256" key="11">
    <source>
        <dbReference type="ARBA" id="ARBA00044291"/>
    </source>
</evidence>
<keyword evidence="9 12" id="KW-0472">Membrane</keyword>
<feature type="transmembrane region" description="Helical" evidence="12">
    <location>
        <begin position="213"/>
        <end position="233"/>
    </location>
</feature>
<comment type="subcellular location">
    <subcellularLocation>
        <location evidence="1">Membrane</location>
        <topology evidence="1">Multi-pass membrane protein</topology>
    </subcellularLocation>
</comment>
<dbReference type="Pfam" id="PF01151">
    <property type="entry name" value="ELO"/>
    <property type="match status" value="1"/>
</dbReference>
<dbReference type="GO" id="GO:0009922">
    <property type="term" value="F:fatty acid elongase activity"/>
    <property type="evidence" value="ECO:0007669"/>
    <property type="project" value="InterPro"/>
</dbReference>
<feature type="compositionally biased region" description="Basic residues" evidence="13">
    <location>
        <begin position="291"/>
        <end position="300"/>
    </location>
</feature>
<feature type="transmembrane region" description="Helical" evidence="12">
    <location>
        <begin position="245"/>
        <end position="263"/>
    </location>
</feature>
<evidence type="ECO:0000256" key="5">
    <source>
        <dbReference type="ARBA" id="ARBA00022692"/>
    </source>
</evidence>
<dbReference type="EMBL" id="CYKH01001867">
    <property type="protein sequence ID" value="CUG90826.1"/>
    <property type="molecule type" value="Genomic_DNA"/>
</dbReference>
<evidence type="ECO:0000256" key="4">
    <source>
        <dbReference type="ARBA" id="ARBA00022679"/>
    </source>
</evidence>
<dbReference type="InterPro" id="IPR030457">
    <property type="entry name" value="ELO_CS"/>
</dbReference>
<name>A0A0S4JH58_BODSA</name>
<keyword evidence="8 12" id="KW-0443">Lipid metabolism</keyword>
<dbReference type="GO" id="GO:0034625">
    <property type="term" value="P:fatty acid elongation, monounsaturated fatty acid"/>
    <property type="evidence" value="ECO:0007669"/>
    <property type="project" value="TreeGrafter"/>
</dbReference>
<evidence type="ECO:0000256" key="1">
    <source>
        <dbReference type="ARBA" id="ARBA00004141"/>
    </source>
</evidence>
<evidence type="ECO:0000256" key="13">
    <source>
        <dbReference type="SAM" id="MobiDB-lite"/>
    </source>
</evidence>
<dbReference type="GO" id="GO:0005789">
    <property type="term" value="C:endoplasmic reticulum membrane"/>
    <property type="evidence" value="ECO:0007669"/>
    <property type="project" value="TreeGrafter"/>
</dbReference>
<sequence length="300" mass="34461">MSSSVVDTSIVAFLNWARPGTQSFDEFWAWANSKADPRVQSWPLLDNIAPTLYITAAYLVFVILSPLFKNFYRPFQLKTLMILYNALVIGINVYMLQGFVLEAYRNRYMPICNPIDLSPKGTMTAWYIYVYYLSKVVDFMDTVIIVLRQKFDQLSFLHVYHHSAMFFIWWIGSKWGNGGDAIFGPMCNSFIHIVMYTYYLGSALKINIPGKKYLTMMQMAQFFIVVTHSALIIILDCPFPHVFEYAQVIFLCTLFALFLNFYVKAYHGTKRRVRDAPHSASGASGASPQSGRRRAAPKEE</sequence>
<reference evidence="15" key="1">
    <citation type="submission" date="2015-09" db="EMBL/GenBank/DDBJ databases">
        <authorList>
            <consortium name="Pathogen Informatics"/>
        </authorList>
    </citation>
    <scope>NUCLEOTIDE SEQUENCE [LARGE SCALE GENOMIC DNA]</scope>
    <source>
        <strain evidence="15">Lake Konstanz</strain>
    </source>
</reference>
<keyword evidence="6 12" id="KW-0276">Fatty acid metabolism</keyword>
<evidence type="ECO:0000256" key="2">
    <source>
        <dbReference type="ARBA" id="ARBA00007263"/>
    </source>
</evidence>
<gene>
    <name evidence="14" type="ORF">BSAL_02200</name>
</gene>
<evidence type="ECO:0000256" key="6">
    <source>
        <dbReference type="ARBA" id="ARBA00022832"/>
    </source>
</evidence>
<keyword evidence="4 12" id="KW-0808">Transferase</keyword>
<comment type="similarity">
    <text evidence="2 12">Belongs to the ELO family.</text>
</comment>
<dbReference type="GO" id="GO:0034626">
    <property type="term" value="P:fatty acid elongation, polyunsaturated fatty acid"/>
    <property type="evidence" value="ECO:0007669"/>
    <property type="project" value="TreeGrafter"/>
</dbReference>
<feature type="transmembrane region" description="Helical" evidence="12">
    <location>
        <begin position="154"/>
        <end position="171"/>
    </location>
</feature>
<dbReference type="InterPro" id="IPR002076">
    <property type="entry name" value="ELO_fam"/>
</dbReference>
<keyword evidence="7 12" id="KW-1133">Transmembrane helix</keyword>
<accession>A0A0S4JH58</accession>
<feature type="transmembrane region" description="Helical" evidence="12">
    <location>
        <begin position="80"/>
        <end position="100"/>
    </location>
</feature>